<feature type="chain" id="PRO_5042189940" description="CREG-like beta-barrel domain-containing protein" evidence="1">
    <location>
        <begin position="19"/>
        <end position="418"/>
    </location>
</feature>
<organism evidence="3 4">
    <name type="scientific">Cymbomonas tetramitiformis</name>
    <dbReference type="NCBI Taxonomy" id="36881"/>
    <lineage>
        <taxon>Eukaryota</taxon>
        <taxon>Viridiplantae</taxon>
        <taxon>Chlorophyta</taxon>
        <taxon>Pyramimonadophyceae</taxon>
        <taxon>Pyramimonadales</taxon>
        <taxon>Pyramimonadaceae</taxon>
        <taxon>Cymbomonas</taxon>
    </lineage>
</organism>
<dbReference type="Gene3D" id="2.30.110.10">
    <property type="entry name" value="Electron Transport, Fmn-binding Protein, Chain A"/>
    <property type="match status" value="2"/>
</dbReference>
<dbReference type="Proteomes" id="UP001190700">
    <property type="component" value="Unassembled WGS sequence"/>
</dbReference>
<keyword evidence="4" id="KW-1185">Reference proteome</keyword>
<gene>
    <name evidence="3" type="ORF">CYMTET_24390</name>
</gene>
<dbReference type="GO" id="GO:0005737">
    <property type="term" value="C:cytoplasm"/>
    <property type="evidence" value="ECO:0007669"/>
    <property type="project" value="UniProtKB-ARBA"/>
</dbReference>
<dbReference type="EMBL" id="LGRX02012663">
    <property type="protein sequence ID" value="KAK3267027.1"/>
    <property type="molecule type" value="Genomic_DNA"/>
</dbReference>
<evidence type="ECO:0000259" key="2">
    <source>
        <dbReference type="Pfam" id="PF13883"/>
    </source>
</evidence>
<keyword evidence="1" id="KW-0732">Signal</keyword>
<dbReference type="PANTHER" id="PTHR13343:SF17">
    <property type="entry name" value="CELLULAR REPRESSOR OF E1A-STIMULATED GENES, ISOFORM A"/>
    <property type="match status" value="1"/>
</dbReference>
<proteinExistence type="predicted"/>
<name>A0AAE0FWH9_9CHLO</name>
<comment type="caution">
    <text evidence="3">The sequence shown here is derived from an EMBL/GenBank/DDBJ whole genome shotgun (WGS) entry which is preliminary data.</text>
</comment>
<feature type="domain" description="CREG-like beta-barrel" evidence="2">
    <location>
        <begin position="19"/>
        <end position="184"/>
    </location>
</feature>
<accession>A0AAE0FWH9</accession>
<evidence type="ECO:0000313" key="4">
    <source>
        <dbReference type="Proteomes" id="UP001190700"/>
    </source>
</evidence>
<feature type="domain" description="CREG-like beta-barrel" evidence="2">
    <location>
        <begin position="246"/>
        <end position="414"/>
    </location>
</feature>
<sequence>MRALSFFLFAGAVVSATAASDASVARWLVKEATFAAISTTSAGHEGISEKGSVFANGQDISDGIAGSSTGIIYLYLSALDPTGADLLVNPRGSVTISEAQLNASGCGQTDPEDPTCAKLTLSGKISKVTGSVADLAKAAIQSRHPATKSWPTDHNFFYLQMSVEAIFFLDFYGGAKNISIADYFAATPEAPPPSMKGKATAQEGESMESVKSFVKSVLSLGQNIVKAQPNIAHKAKAVGDRPLFFERAKVARWMVHQATWGVVSTTSVHLKGAPFGNVFSVADGVGLADKNSTGRLFFYMTTLDPTGQDLQKNPNCTFQISEASLPANLKKSVLCRGLDPEDPRCARITFSGPMVNLTKSEDIAVAKQSLFSRHPAMASWPTGHHFSFYELKFTSIYFLDMFGGDNTLEVQKYWDATP</sequence>
<evidence type="ECO:0000256" key="1">
    <source>
        <dbReference type="SAM" id="SignalP"/>
    </source>
</evidence>
<dbReference type="InterPro" id="IPR055343">
    <property type="entry name" value="CREG_beta-barrel"/>
</dbReference>
<dbReference type="PANTHER" id="PTHR13343">
    <property type="entry name" value="CREG1 PROTEIN"/>
    <property type="match status" value="1"/>
</dbReference>
<reference evidence="3 4" key="1">
    <citation type="journal article" date="2015" name="Genome Biol. Evol.">
        <title>Comparative Genomics of a Bacterivorous Green Alga Reveals Evolutionary Causalities and Consequences of Phago-Mixotrophic Mode of Nutrition.</title>
        <authorList>
            <person name="Burns J.A."/>
            <person name="Paasch A."/>
            <person name="Narechania A."/>
            <person name="Kim E."/>
        </authorList>
    </citation>
    <scope>NUCLEOTIDE SEQUENCE [LARGE SCALE GENOMIC DNA]</scope>
    <source>
        <strain evidence="3 4">PLY_AMNH</strain>
    </source>
</reference>
<evidence type="ECO:0000313" key="3">
    <source>
        <dbReference type="EMBL" id="KAK3267027.1"/>
    </source>
</evidence>
<dbReference type="AlphaFoldDB" id="A0AAE0FWH9"/>
<dbReference type="InterPro" id="IPR012349">
    <property type="entry name" value="Split_barrel_FMN-bd"/>
</dbReference>
<protein>
    <recommendedName>
        <fullName evidence="2">CREG-like beta-barrel domain-containing protein</fullName>
    </recommendedName>
</protein>
<dbReference type="SUPFAM" id="SSF50475">
    <property type="entry name" value="FMN-binding split barrel"/>
    <property type="match status" value="2"/>
</dbReference>
<dbReference type="Pfam" id="PF13883">
    <property type="entry name" value="CREG_beta-barrel"/>
    <property type="match status" value="2"/>
</dbReference>
<feature type="signal peptide" evidence="1">
    <location>
        <begin position="1"/>
        <end position="18"/>
    </location>
</feature>